<comment type="caution">
    <text evidence="1">The sequence shown here is derived from an EMBL/GenBank/DDBJ whole genome shotgun (WGS) entry which is preliminary data.</text>
</comment>
<evidence type="ECO:0000313" key="2">
    <source>
        <dbReference type="Proteomes" id="UP000694480"/>
    </source>
</evidence>
<sequence>MRLKHKISKKMVAFSLGGAIVFSFISCEENLAQVESRKNSNFASQIIYNAQITRKDSGIVNLIFKAPLIEKYELIDSPYVEAKKGVYLEYFDKKKPQKPGKIWSDYARFNELRNFYTAKGNVKILTNEGQSFAMQSIYWDRRNKKMFTRDTVYVTDKDGSILVGANGMVAKDDLSEYTFYNNSGSFPSQEIPAAGK</sequence>
<evidence type="ECO:0000313" key="1">
    <source>
        <dbReference type="EMBL" id="MBF5026333.1"/>
    </source>
</evidence>
<proteinExistence type="predicted"/>
<dbReference type="RefSeq" id="WP_194738261.1">
    <property type="nucleotide sequence ID" value="NZ_JADKYY010000001.1"/>
</dbReference>
<reference evidence="1" key="1">
    <citation type="submission" date="2020-11" db="EMBL/GenBank/DDBJ databases">
        <title>Genome seq and assembly of Planobacterium sp.</title>
        <authorList>
            <person name="Chhetri G."/>
        </authorList>
    </citation>
    <scope>NUCLEOTIDE SEQUENCE</scope>
    <source>
        <strain evidence="1">GCR5</strain>
    </source>
</reference>
<dbReference type="AlphaFoldDB" id="A0A931E8W4"/>
<organism evidence="1 2">
    <name type="scientific">Planobacterium oryzisoli</name>
    <dbReference type="NCBI Taxonomy" id="2771435"/>
    <lineage>
        <taxon>Bacteria</taxon>
        <taxon>Pseudomonadati</taxon>
        <taxon>Bacteroidota</taxon>
        <taxon>Flavobacteriia</taxon>
        <taxon>Flavobacteriales</taxon>
        <taxon>Weeksellaceae</taxon>
        <taxon>Chryseobacterium group</taxon>
        <taxon>Chryseobacterium</taxon>
    </lineage>
</organism>
<keyword evidence="2" id="KW-1185">Reference proteome</keyword>
<gene>
    <name evidence="1" type="ORF">IC612_00790</name>
</gene>
<protein>
    <submittedName>
        <fullName evidence="1">LPS export ABC transporter periplasmic protein LptC</fullName>
    </submittedName>
</protein>
<dbReference type="Proteomes" id="UP000694480">
    <property type="component" value="Unassembled WGS sequence"/>
</dbReference>
<dbReference type="PROSITE" id="PS51257">
    <property type="entry name" value="PROKAR_LIPOPROTEIN"/>
    <property type="match status" value="1"/>
</dbReference>
<accession>A0A931E8W4</accession>
<dbReference type="EMBL" id="JADKYY010000001">
    <property type="protein sequence ID" value="MBF5026333.1"/>
    <property type="molecule type" value="Genomic_DNA"/>
</dbReference>
<name>A0A931E8W4_9FLAO</name>